<dbReference type="Proteomes" id="UP001524499">
    <property type="component" value="Unassembled WGS sequence"/>
</dbReference>
<feature type="binding site" evidence="5">
    <location>
        <position position="76"/>
    </location>
    <ligand>
        <name>Zn(2+)</name>
        <dbReference type="ChEBI" id="CHEBI:29105"/>
    </ligand>
</feature>
<dbReference type="HAMAP" id="MF_00213">
    <property type="entry name" value="HypA_HybF"/>
    <property type="match status" value="1"/>
</dbReference>
<dbReference type="EMBL" id="JANIBJ010000050">
    <property type="protein sequence ID" value="MCQ8106173.1"/>
    <property type="molecule type" value="Genomic_DNA"/>
</dbReference>
<dbReference type="PROSITE" id="PS01249">
    <property type="entry name" value="HYPA"/>
    <property type="match status" value="1"/>
</dbReference>
<name>A0ABT1TLR9_9GAMM</name>
<dbReference type="NCBIfam" id="TIGR00100">
    <property type="entry name" value="hypA"/>
    <property type="match status" value="1"/>
</dbReference>
<keyword evidence="2 5" id="KW-0533">Nickel</keyword>
<evidence type="ECO:0000256" key="5">
    <source>
        <dbReference type="HAMAP-Rule" id="MF_00213"/>
    </source>
</evidence>
<feature type="binding site" evidence="5">
    <location>
        <position position="92"/>
    </location>
    <ligand>
        <name>Zn(2+)</name>
        <dbReference type="ChEBI" id="CHEBI:29105"/>
    </ligand>
</feature>
<evidence type="ECO:0000256" key="4">
    <source>
        <dbReference type="ARBA" id="ARBA00022833"/>
    </source>
</evidence>
<protein>
    <recommendedName>
        <fullName evidence="5">Hydrogenase maturation factor HypA</fullName>
    </recommendedName>
</protein>
<dbReference type="InterPro" id="IPR020538">
    <property type="entry name" value="Hydgase_Ni_incorp_HypA/HybF_CS"/>
</dbReference>
<comment type="function">
    <text evidence="5">Involved in the maturation of [NiFe] hydrogenases. Required for nickel insertion into the metal center of the hydrogenase.</text>
</comment>
<proteinExistence type="inferred from homology"/>
<dbReference type="Pfam" id="PF01155">
    <property type="entry name" value="HypA"/>
    <property type="match status" value="1"/>
</dbReference>
<dbReference type="PIRSF" id="PIRSF004761">
    <property type="entry name" value="Hydrgn_mat_HypA"/>
    <property type="match status" value="1"/>
</dbReference>
<dbReference type="PANTHER" id="PTHR34535">
    <property type="entry name" value="HYDROGENASE MATURATION FACTOR HYPA"/>
    <property type="match status" value="1"/>
</dbReference>
<reference evidence="6 7" key="1">
    <citation type="submission" date="2022-07" db="EMBL/GenBank/DDBJ databases">
        <title>Methylomonas rivi sp. nov., Methylomonas rosea sp. nov., Methylomonas aureus sp. nov. and Methylomonas subterranea sp. nov., four novel methanotrophs isolated from a freshwater creek and the deep terrestrial subsurface.</title>
        <authorList>
            <person name="Abin C."/>
            <person name="Sankaranarayanan K."/>
            <person name="Garner C."/>
            <person name="Sindelar R."/>
            <person name="Kotary K."/>
            <person name="Garner R."/>
            <person name="Barclay S."/>
            <person name="Lawson P."/>
            <person name="Krumholz L."/>
        </authorList>
    </citation>
    <scope>NUCLEOTIDE SEQUENCE [LARGE SCALE GENOMIC DNA]</scope>
    <source>
        <strain evidence="6 7">SURF-2</strain>
    </source>
</reference>
<comment type="caution">
    <text evidence="6">The sequence shown here is derived from an EMBL/GenBank/DDBJ whole genome shotgun (WGS) entry which is preliminary data.</text>
</comment>
<evidence type="ECO:0000256" key="3">
    <source>
        <dbReference type="ARBA" id="ARBA00022723"/>
    </source>
</evidence>
<comment type="similarity">
    <text evidence="1 5">Belongs to the HypA/HybF family.</text>
</comment>
<evidence type="ECO:0000313" key="6">
    <source>
        <dbReference type="EMBL" id="MCQ8106173.1"/>
    </source>
</evidence>
<accession>A0ABT1TLR9</accession>
<evidence type="ECO:0000256" key="2">
    <source>
        <dbReference type="ARBA" id="ARBA00022596"/>
    </source>
</evidence>
<evidence type="ECO:0000313" key="7">
    <source>
        <dbReference type="Proteomes" id="UP001524499"/>
    </source>
</evidence>
<dbReference type="InterPro" id="IPR000688">
    <property type="entry name" value="HypA/HybF"/>
</dbReference>
<keyword evidence="3 5" id="KW-0479">Metal-binding</keyword>
<feature type="binding site" evidence="5">
    <location>
        <position position="89"/>
    </location>
    <ligand>
        <name>Zn(2+)</name>
        <dbReference type="ChEBI" id="CHEBI:29105"/>
    </ligand>
</feature>
<evidence type="ECO:0000256" key="1">
    <source>
        <dbReference type="ARBA" id="ARBA00010748"/>
    </source>
</evidence>
<keyword evidence="4 5" id="KW-0862">Zinc</keyword>
<dbReference type="RefSeq" id="WP_256604239.1">
    <property type="nucleotide sequence ID" value="NZ_JANIBJ010000050.1"/>
</dbReference>
<organism evidence="6 7">
    <name type="scientific">Methylomonas subterranea</name>
    <dbReference type="NCBI Taxonomy" id="2952225"/>
    <lineage>
        <taxon>Bacteria</taxon>
        <taxon>Pseudomonadati</taxon>
        <taxon>Pseudomonadota</taxon>
        <taxon>Gammaproteobacteria</taxon>
        <taxon>Methylococcales</taxon>
        <taxon>Methylococcaceae</taxon>
        <taxon>Methylomonas</taxon>
    </lineage>
</organism>
<dbReference type="NCBIfam" id="NF009046">
    <property type="entry name" value="PRK12380.1"/>
    <property type="match status" value="1"/>
</dbReference>
<dbReference type="PANTHER" id="PTHR34535:SF3">
    <property type="entry name" value="HYDROGENASE MATURATION FACTOR HYPA"/>
    <property type="match status" value="1"/>
</dbReference>
<sequence>MHEMSLCESVLQIIEHQAQTQHYRRVTAVWLEIGALSGVEPDAMRFSFEVVMQGSLAEAARLEIIELPGIAWCMPCGRQVPVQQLYDECPHCGSHQLQIVGGDQMRIKELEVE</sequence>
<dbReference type="Gene3D" id="3.30.2320.80">
    <property type="match status" value="1"/>
</dbReference>
<feature type="binding site" evidence="5">
    <location>
        <position position="73"/>
    </location>
    <ligand>
        <name>Zn(2+)</name>
        <dbReference type="ChEBI" id="CHEBI:29105"/>
    </ligand>
</feature>
<keyword evidence="7" id="KW-1185">Reference proteome</keyword>
<feature type="binding site" evidence="5">
    <location>
        <position position="2"/>
    </location>
    <ligand>
        <name>Ni(2+)</name>
        <dbReference type="ChEBI" id="CHEBI:49786"/>
    </ligand>
</feature>
<gene>
    <name evidence="5 6" type="primary">hypA</name>
    <name evidence="6" type="ORF">NP590_18845</name>
</gene>